<reference evidence="2" key="1">
    <citation type="journal article" date="2019" name="Int. J. Syst. Evol. Microbiol.">
        <title>The Global Catalogue of Microorganisms (GCM) 10K type strain sequencing project: providing services to taxonomists for standard genome sequencing and annotation.</title>
        <authorList>
            <consortium name="The Broad Institute Genomics Platform"/>
            <consortium name="The Broad Institute Genome Sequencing Center for Infectious Disease"/>
            <person name="Wu L."/>
            <person name="Ma J."/>
        </authorList>
    </citation>
    <scope>NUCLEOTIDE SEQUENCE [LARGE SCALE GENOMIC DNA]</scope>
    <source>
        <strain evidence="2">SHR3</strain>
    </source>
</reference>
<comment type="caution">
    <text evidence="1">The sequence shown here is derived from an EMBL/GenBank/DDBJ whole genome shotgun (WGS) entry which is preliminary data.</text>
</comment>
<evidence type="ECO:0000313" key="1">
    <source>
        <dbReference type="EMBL" id="MFC5772112.1"/>
    </source>
</evidence>
<sequence>MSTPNPRHLAGNQRRTLYAMYFRLINMAATWDGINQYVMAQLVELADQVADVATDLVEPDQDEPDKEME</sequence>
<proteinExistence type="predicted"/>
<accession>A0ABW1AXR0</accession>
<gene>
    <name evidence="1" type="ORF">ACFPTN_22250</name>
</gene>
<dbReference type="RefSeq" id="WP_157748523.1">
    <property type="nucleotide sequence ID" value="NZ_JBHSOG010000103.1"/>
</dbReference>
<name>A0ABW1AXR0_9RHOO</name>
<keyword evidence="2" id="KW-1185">Reference proteome</keyword>
<dbReference type="Proteomes" id="UP001595974">
    <property type="component" value="Unassembled WGS sequence"/>
</dbReference>
<protein>
    <submittedName>
        <fullName evidence="1">Uncharacterized protein</fullName>
    </submittedName>
</protein>
<dbReference type="EMBL" id="JBHSOG010000103">
    <property type="protein sequence ID" value="MFC5772112.1"/>
    <property type="molecule type" value="Genomic_DNA"/>
</dbReference>
<organism evidence="1 2">
    <name type="scientific">Thauera sinica</name>
    <dbReference type="NCBI Taxonomy" id="2665146"/>
    <lineage>
        <taxon>Bacteria</taxon>
        <taxon>Pseudomonadati</taxon>
        <taxon>Pseudomonadota</taxon>
        <taxon>Betaproteobacteria</taxon>
        <taxon>Rhodocyclales</taxon>
        <taxon>Zoogloeaceae</taxon>
        <taxon>Thauera</taxon>
    </lineage>
</organism>
<evidence type="ECO:0000313" key="2">
    <source>
        <dbReference type="Proteomes" id="UP001595974"/>
    </source>
</evidence>